<evidence type="ECO:0000259" key="2">
    <source>
        <dbReference type="PROSITE" id="PS51194"/>
    </source>
</evidence>
<dbReference type="InterPro" id="IPR014001">
    <property type="entry name" value="Helicase_ATP-bd"/>
</dbReference>
<feature type="domain" description="Helicase ATP-binding" evidence="1">
    <location>
        <begin position="1"/>
        <end position="99"/>
    </location>
</feature>
<dbReference type="EMBL" id="JBJKFK010000193">
    <property type="protein sequence ID" value="KAL3318888.1"/>
    <property type="molecule type" value="Genomic_DNA"/>
</dbReference>
<organism evidence="3 4">
    <name type="scientific">Cichlidogyrus casuarinus</name>
    <dbReference type="NCBI Taxonomy" id="1844966"/>
    <lineage>
        <taxon>Eukaryota</taxon>
        <taxon>Metazoa</taxon>
        <taxon>Spiralia</taxon>
        <taxon>Lophotrochozoa</taxon>
        <taxon>Platyhelminthes</taxon>
        <taxon>Monogenea</taxon>
        <taxon>Monopisthocotylea</taxon>
        <taxon>Dactylogyridea</taxon>
        <taxon>Ancyrocephalidae</taxon>
        <taxon>Cichlidogyrus</taxon>
    </lineage>
</organism>
<evidence type="ECO:0000313" key="4">
    <source>
        <dbReference type="Proteomes" id="UP001626550"/>
    </source>
</evidence>
<dbReference type="InterPro" id="IPR001650">
    <property type="entry name" value="Helicase_C-like"/>
</dbReference>
<proteinExistence type="predicted"/>
<dbReference type="PANTHER" id="PTHR14074">
    <property type="entry name" value="HELICASE WITH DEATH DOMAIN-RELATED"/>
    <property type="match status" value="1"/>
</dbReference>
<accession>A0ABD2QH65</accession>
<feature type="domain" description="Helicase C-terminal" evidence="2">
    <location>
        <begin position="332"/>
        <end position="505"/>
    </location>
</feature>
<dbReference type="Proteomes" id="UP001626550">
    <property type="component" value="Unassembled WGS sequence"/>
</dbReference>
<dbReference type="SMART" id="SM00490">
    <property type="entry name" value="HELICc"/>
    <property type="match status" value="1"/>
</dbReference>
<name>A0ABD2QH65_9PLAT</name>
<dbReference type="PROSITE" id="PS51192">
    <property type="entry name" value="HELICASE_ATP_BIND_1"/>
    <property type="match status" value="1"/>
</dbReference>
<comment type="caution">
    <text evidence="3">The sequence shown here is derived from an EMBL/GenBank/DDBJ whole genome shotgun (WGS) entry which is preliminary data.</text>
</comment>
<evidence type="ECO:0000313" key="3">
    <source>
        <dbReference type="EMBL" id="KAL3318888.1"/>
    </source>
</evidence>
<dbReference type="InterPro" id="IPR051363">
    <property type="entry name" value="RLR_Helicase"/>
</dbReference>
<reference evidence="3 4" key="1">
    <citation type="submission" date="2024-11" db="EMBL/GenBank/DDBJ databases">
        <title>Adaptive evolution of stress response genes in parasites aligns with host niche diversity.</title>
        <authorList>
            <person name="Hahn C."/>
            <person name="Resl P."/>
        </authorList>
    </citation>
    <scope>NUCLEOTIDE SEQUENCE [LARGE SCALE GENOMIC DNA]</scope>
    <source>
        <strain evidence="3">EGGRZ-B1_66</strain>
        <tissue evidence="3">Body</tissue>
    </source>
</reference>
<dbReference type="PROSITE" id="PS51194">
    <property type="entry name" value="HELICASE_CTER"/>
    <property type="match status" value="1"/>
</dbReference>
<evidence type="ECO:0000259" key="1">
    <source>
        <dbReference type="PROSITE" id="PS51192"/>
    </source>
</evidence>
<dbReference type="Gene3D" id="3.40.50.300">
    <property type="entry name" value="P-loop containing nucleotide triphosphate hydrolases"/>
    <property type="match status" value="2"/>
</dbReference>
<gene>
    <name evidence="3" type="primary">DICER1_1</name>
    <name evidence="3" type="ORF">Ciccas_002450</name>
</gene>
<dbReference type="AlphaFoldDB" id="A0ABD2QH65"/>
<dbReference type="PANTHER" id="PTHR14074:SF16">
    <property type="entry name" value="ANTIVIRAL INNATE IMMUNE RESPONSE RECEPTOR RIG-I"/>
    <property type="match status" value="1"/>
</dbReference>
<protein>
    <submittedName>
        <fullName evidence="3">Endoribonuclease Dicer</fullName>
    </submittedName>
</protein>
<dbReference type="InterPro" id="IPR027417">
    <property type="entry name" value="P-loop_NTPase"/>
</dbReference>
<keyword evidence="4" id="KW-1185">Reference proteome</keyword>
<sequence>MLEKSHIIVITGGLFIQILNHCKIPLEYISQIIIDECHHASPDSASDFRDICAVLADYFPMPKFQSDYSNGPKILGLTASVVNNITHESDVAKEANALEKIMRSRLITSDDPSLLNQSGIVEEKIIPFKELSGSSCSMSDPYYNMFKIIKCGIDYLERYFGSSNDIFDLEQFLENGEVNEILIIECLKTIELKTQNVKQALKTINTIQEEFGPMMTYLALKFLMADFDKKICKYHVATSETNNVIRAMVYALGQMKAAMSSFEETHRTITSQLSWKPPGYVSKFFDNSEVIEVNISENVIPRQNNRVEPVLSREQMVAWGTWLKAEFPYSDKMEKLLFVLGNSKTRIELDGEDFCALVLTKSRMMSLILAEFLNLLARSPAPNYGTLKAKHCISANSQGKTVQMSQSEQTVVLSEFKDNNFNVMVATNVLEEGLDVRRCNVVCKTDPVTEFRSYVQSKGRARSKNSYYFILCRSEEVNRTSGEIANFQRINRSLDAFMLKKMKDGDYSIPICTPGEYSTGAYLPNGFKGPRISPSSSGCLIMR</sequence>
<dbReference type="SUPFAM" id="SSF52540">
    <property type="entry name" value="P-loop containing nucleoside triphosphate hydrolases"/>
    <property type="match status" value="1"/>
</dbReference>
<dbReference type="Pfam" id="PF00271">
    <property type="entry name" value="Helicase_C"/>
    <property type="match status" value="1"/>
</dbReference>